<evidence type="ECO:0000256" key="1">
    <source>
        <dbReference type="ARBA" id="ARBA00022729"/>
    </source>
</evidence>
<dbReference type="Pfam" id="PF04972">
    <property type="entry name" value="BON"/>
    <property type="match status" value="2"/>
</dbReference>
<sequence>MSKQLKRQTLKLIALGAGATALSGCFPLVAGGMAGGALVIADRRNPGTQAIDRGIQLEAESFLTRKYGDNIHVNVSVFNRRVLLTGETRTDSIKISVETDVKNMKNVTTVFNEMMAAPISGLSARANDSYLTTRIKGAFVATEGVPSNSMKVITEASKVYLMGIVTDTEANRAVEIARSVPGVKQVTKVFDLISEADKKRLDGAK</sequence>
<comment type="caution">
    <text evidence="3">The sequence shown here is derived from an EMBL/GenBank/DDBJ whole genome shotgun (WGS) entry which is preliminary data.</text>
</comment>
<dbReference type="InterPro" id="IPR051686">
    <property type="entry name" value="Lipoprotein_DolP"/>
</dbReference>
<organism evidence="3 4">
    <name type="scientific">Polynucleobacter cosmopolitanus</name>
    <dbReference type="NCBI Taxonomy" id="351345"/>
    <lineage>
        <taxon>Bacteria</taxon>
        <taxon>Pseudomonadati</taxon>
        <taxon>Pseudomonadota</taxon>
        <taxon>Betaproteobacteria</taxon>
        <taxon>Burkholderiales</taxon>
        <taxon>Burkholderiaceae</taxon>
        <taxon>Polynucleobacter</taxon>
    </lineage>
</organism>
<dbReference type="PANTHER" id="PTHR34606">
    <property type="entry name" value="BON DOMAIN-CONTAINING PROTEIN"/>
    <property type="match status" value="1"/>
</dbReference>
<dbReference type="InterPro" id="IPR007055">
    <property type="entry name" value="BON_dom"/>
</dbReference>
<accession>A0A229FVA1</accession>
<dbReference type="Proteomes" id="UP000215188">
    <property type="component" value="Unassembled WGS sequence"/>
</dbReference>
<dbReference type="PROSITE" id="PS50914">
    <property type="entry name" value="BON"/>
    <property type="match status" value="1"/>
</dbReference>
<protein>
    <submittedName>
        <fullName evidence="3">Transporter</fullName>
    </submittedName>
</protein>
<dbReference type="InterPro" id="IPR014004">
    <property type="entry name" value="Transpt-assoc_nodulatn_dom_bac"/>
</dbReference>
<name>A0A229FVA1_9BURK</name>
<keyword evidence="1" id="KW-0732">Signal</keyword>
<dbReference type="SMART" id="SM00749">
    <property type="entry name" value="BON"/>
    <property type="match status" value="2"/>
</dbReference>
<proteinExistence type="predicted"/>
<reference evidence="3 4" key="1">
    <citation type="submission" date="2017-06" db="EMBL/GenBank/DDBJ databases">
        <title>Reclassification of a Polynucleobacter cosmopolitanus strain isolated from tropical Lake Victoria as Polynucleobacter victoriensis comb. nov.</title>
        <authorList>
            <person name="Hahn M.W."/>
        </authorList>
    </citation>
    <scope>NUCLEOTIDE SEQUENCE [LARGE SCALE GENOMIC DNA]</scope>
    <source>
        <strain evidence="3 4">MWH-MoIso2</strain>
    </source>
</reference>
<feature type="domain" description="BON" evidence="2">
    <location>
        <begin position="127"/>
        <end position="197"/>
    </location>
</feature>
<gene>
    <name evidence="3" type="ORF">AOC33_02255</name>
</gene>
<dbReference type="AlphaFoldDB" id="A0A229FVA1"/>
<dbReference type="EMBL" id="NJGG01000001">
    <property type="protein sequence ID" value="OXL15941.1"/>
    <property type="molecule type" value="Genomic_DNA"/>
</dbReference>
<dbReference type="RefSeq" id="WP_089514977.1">
    <property type="nucleotide sequence ID" value="NZ_NJGG01000001.1"/>
</dbReference>
<evidence type="ECO:0000313" key="4">
    <source>
        <dbReference type="Proteomes" id="UP000215188"/>
    </source>
</evidence>
<dbReference type="PROSITE" id="PS51257">
    <property type="entry name" value="PROKAR_LIPOPROTEIN"/>
    <property type="match status" value="1"/>
</dbReference>
<dbReference type="PANTHER" id="PTHR34606:SF4">
    <property type="entry name" value="OUTER MEMBRANE LIPOPROTEIN DOLP"/>
    <property type="match status" value="1"/>
</dbReference>
<keyword evidence="4" id="KW-1185">Reference proteome</keyword>
<evidence type="ECO:0000259" key="2">
    <source>
        <dbReference type="PROSITE" id="PS50914"/>
    </source>
</evidence>
<evidence type="ECO:0000313" key="3">
    <source>
        <dbReference type="EMBL" id="OXL15941.1"/>
    </source>
</evidence>
<dbReference type="OrthoDB" id="5294487at2"/>